<dbReference type="InterPro" id="IPR035979">
    <property type="entry name" value="RBD_domain_sf"/>
</dbReference>
<dbReference type="GO" id="GO:0033119">
    <property type="term" value="P:negative regulation of RNA splicing"/>
    <property type="evidence" value="ECO:0007669"/>
    <property type="project" value="Ensembl"/>
</dbReference>
<evidence type="ECO:0000256" key="3">
    <source>
        <dbReference type="ARBA" id="ARBA00022737"/>
    </source>
</evidence>
<reference evidence="10" key="2">
    <citation type="submission" date="2025-08" db="UniProtKB">
        <authorList>
            <consortium name="Ensembl"/>
        </authorList>
    </citation>
    <scope>IDENTIFICATION</scope>
    <source>
        <strain evidence="10">broiler</strain>
    </source>
</reference>
<dbReference type="GO" id="GO:0008380">
    <property type="term" value="P:RNA splicing"/>
    <property type="evidence" value="ECO:0007669"/>
    <property type="project" value="UniProtKB-KW"/>
</dbReference>
<dbReference type="FunFam" id="3.30.70.330:FF:000032">
    <property type="entry name" value="Polypyrimidine tract-binding protein 2 isoform 1"/>
    <property type="match status" value="1"/>
</dbReference>
<keyword evidence="3" id="KW-0677">Repeat</keyword>
<evidence type="ECO:0000256" key="2">
    <source>
        <dbReference type="ARBA" id="ARBA00022664"/>
    </source>
</evidence>
<sequence>MQEEMTSEDETKQTTEEGEEDLVTDVSDDGFKMCLSIYVVLGRVLGQNIAVCLFSSDSLSQHGPDNLLSSSVSGKPLTVSNSTPAKGGGNDNKKLKGGRLPCLPSRVLHLRQIPDNATEADVISLGLPFGKVTNVLILRGKSQAFLEMASEENAVSMVNYCSTAIPHIHNQPVYVQYSNHRELKTDSLPSQASAQAALQVVNTVQCGNVGVTSTFAAESGLPPGHSSVLRIIIENLFYPVSLEVLYQIFSKFGFVLKIVTFTRNNQFQALIQYAEPVNAYYAKMALNGRNIYNACCTLHIDFSKLTSLKVKYNNEKSRDFTRFDLPAADGQLPLDPAIIAAFGSQGIIFQPYVGTGGIGPVTYFPQGAVTTSVASVRMSNPGVPGNSVLLVSNLNPEAITPHGLFILFGAYGDVLRVKIMFKNKENALVQMADATQAQIAISNLNGQKLYGKFIRATLSKHQNIQLPREGEEDNGLTKDYSNSPLHRFKNPGSKNFQNIFPPSATLHLSNIPPSVSFDDLKSLFARTGSTVKAFRFFQRDCKMALIQLGSVEEAVHALIELHNYDLGENHHLRVSFSKSTI</sequence>
<dbReference type="GO" id="GO:0043484">
    <property type="term" value="P:regulation of RNA splicing"/>
    <property type="evidence" value="ECO:0000318"/>
    <property type="project" value="GO_Central"/>
</dbReference>
<evidence type="ECO:0000256" key="4">
    <source>
        <dbReference type="ARBA" id="ARBA00022884"/>
    </source>
</evidence>
<dbReference type="Pfam" id="PF11835">
    <property type="entry name" value="RRM_8"/>
    <property type="match status" value="1"/>
</dbReference>
<dbReference type="CDD" id="cd12693">
    <property type="entry name" value="RRM2_PTBP1_like"/>
    <property type="match status" value="1"/>
</dbReference>
<dbReference type="InterPro" id="IPR000504">
    <property type="entry name" value="RRM_dom"/>
</dbReference>
<feature type="domain" description="RRM" evidence="9">
    <location>
        <begin position="387"/>
        <end position="461"/>
    </location>
</feature>
<dbReference type="GO" id="GO:0006397">
    <property type="term" value="P:mRNA processing"/>
    <property type="evidence" value="ECO:0007669"/>
    <property type="project" value="UniProtKB-KW"/>
</dbReference>
<evidence type="ECO:0007829" key="12">
    <source>
        <dbReference type="PeptideAtlas" id="A0A8V0XPG4"/>
    </source>
</evidence>
<evidence type="ECO:0000256" key="5">
    <source>
        <dbReference type="ARBA" id="ARBA00022990"/>
    </source>
</evidence>
<dbReference type="FunCoup" id="A0A8V0XPG4">
    <property type="interactions" value="39"/>
</dbReference>
<feature type="domain" description="RRM" evidence="9">
    <location>
        <begin position="504"/>
        <end position="579"/>
    </location>
</feature>
<gene>
    <name evidence="10" type="primary">PTBP3</name>
</gene>
<feature type="compositionally biased region" description="Polar residues" evidence="8">
    <location>
        <begin position="66"/>
        <end position="84"/>
    </location>
</feature>
<keyword evidence="5" id="KW-0007">Acetylation</keyword>
<dbReference type="InterPro" id="IPR006536">
    <property type="entry name" value="HnRNP-L/PTB"/>
</dbReference>
<keyword evidence="6" id="KW-0508">mRNA splicing</keyword>
<dbReference type="GeneTree" id="ENSGT01050000244924"/>
<name>A0A8V0XPG4_CHICK</name>
<evidence type="ECO:0000259" key="9">
    <source>
        <dbReference type="PROSITE" id="PS50102"/>
    </source>
</evidence>
<dbReference type="InterPro" id="IPR021790">
    <property type="entry name" value="PTBP1-like_RRM2"/>
</dbReference>
<dbReference type="SMART" id="SM00360">
    <property type="entry name" value="RRM"/>
    <property type="match status" value="4"/>
</dbReference>
<dbReference type="PROSITE" id="PS50102">
    <property type="entry name" value="RRM"/>
    <property type="match status" value="4"/>
</dbReference>
<reference evidence="10" key="1">
    <citation type="submission" date="2020-11" db="EMBL/GenBank/DDBJ databases">
        <title>Gallus gallus (Chicken) genome, bGalGal1, GRCg7b, maternal haplotype autosomes + Z &amp; W.</title>
        <authorList>
            <person name="Warren W."/>
            <person name="Formenti G."/>
            <person name="Fedrigo O."/>
            <person name="Haase B."/>
            <person name="Mountcastle J."/>
            <person name="Balacco J."/>
            <person name="Tracey A."/>
            <person name="Schneider V."/>
            <person name="Okimoto R."/>
            <person name="Cheng H."/>
            <person name="Hawken R."/>
            <person name="Howe K."/>
            <person name="Jarvis E.D."/>
        </authorList>
    </citation>
    <scope>NUCLEOTIDE SEQUENCE [LARGE SCALE GENOMIC DNA]</scope>
    <source>
        <strain evidence="10">Broiler</strain>
    </source>
</reference>
<feature type="domain" description="RRM" evidence="9">
    <location>
        <begin position="229"/>
        <end position="315"/>
    </location>
</feature>
<dbReference type="SUPFAM" id="SSF54928">
    <property type="entry name" value="RNA-binding domain, RBD"/>
    <property type="match status" value="3"/>
</dbReference>
<dbReference type="AlphaFoldDB" id="A0A8V0XPG4"/>
<evidence type="ECO:0000256" key="6">
    <source>
        <dbReference type="ARBA" id="ARBA00023187"/>
    </source>
</evidence>
<evidence type="ECO:0000313" key="11">
    <source>
        <dbReference type="Proteomes" id="UP000000539"/>
    </source>
</evidence>
<keyword evidence="2" id="KW-0507">mRNA processing</keyword>
<dbReference type="Gene3D" id="3.30.70.330">
    <property type="match status" value="4"/>
</dbReference>
<dbReference type="PANTHER" id="PTHR15592">
    <property type="entry name" value="MATRIN 3/NUCLEAR PROTEIN 220-RELATED"/>
    <property type="match status" value="1"/>
</dbReference>
<keyword evidence="4 7" id="KW-0694">RNA-binding</keyword>
<feature type="domain" description="RRM" evidence="9">
    <location>
        <begin position="106"/>
        <end position="180"/>
    </location>
</feature>
<dbReference type="InterPro" id="IPR012677">
    <property type="entry name" value="Nucleotide-bd_a/b_plait_sf"/>
</dbReference>
<proteinExistence type="evidence at protein level"/>
<dbReference type="Ensembl" id="ENSGALT00010013211.1">
    <property type="protein sequence ID" value="ENSGALP00010007773.1"/>
    <property type="gene ID" value="ENSGALG00010005519.1"/>
</dbReference>
<dbReference type="Pfam" id="PF13893">
    <property type="entry name" value="RRM_5"/>
    <property type="match status" value="1"/>
</dbReference>
<dbReference type="FunFam" id="3.30.70.330:FF:000018">
    <property type="entry name" value="Polypyrimidine tract-binding protein 2 isoform 1"/>
    <property type="match status" value="1"/>
</dbReference>
<dbReference type="FunFam" id="3.30.70.330:FF:000341">
    <property type="entry name" value="Hephaestus, isoform C"/>
    <property type="match status" value="1"/>
</dbReference>
<dbReference type="NCBIfam" id="TIGR01649">
    <property type="entry name" value="hnRNP-L_PTB"/>
    <property type="match status" value="1"/>
</dbReference>
<keyword evidence="11" id="KW-1185">Reference proteome</keyword>
<evidence type="ECO:0000256" key="8">
    <source>
        <dbReference type="SAM" id="MobiDB-lite"/>
    </source>
</evidence>
<keyword evidence="12" id="KW-1267">Proteomics identification</keyword>
<evidence type="ECO:0000256" key="7">
    <source>
        <dbReference type="PROSITE-ProRule" id="PRU00176"/>
    </source>
</evidence>
<dbReference type="GO" id="GO:0003729">
    <property type="term" value="F:mRNA binding"/>
    <property type="evidence" value="ECO:0000318"/>
    <property type="project" value="GO_Central"/>
</dbReference>
<dbReference type="OrthoDB" id="296632at2759"/>
<reference evidence="10" key="3">
    <citation type="submission" date="2025-09" db="UniProtKB">
        <authorList>
            <consortium name="Ensembl"/>
        </authorList>
    </citation>
    <scope>IDENTIFICATION</scope>
    <source>
        <strain evidence="10">broiler</strain>
    </source>
</reference>
<accession>A0A8V0XPG4</accession>
<organism evidence="10 11">
    <name type="scientific">Gallus gallus</name>
    <name type="common">Chicken</name>
    <dbReference type="NCBI Taxonomy" id="9031"/>
    <lineage>
        <taxon>Eukaryota</taxon>
        <taxon>Metazoa</taxon>
        <taxon>Chordata</taxon>
        <taxon>Craniata</taxon>
        <taxon>Vertebrata</taxon>
        <taxon>Euteleostomi</taxon>
        <taxon>Archelosauria</taxon>
        <taxon>Archosauria</taxon>
        <taxon>Dinosauria</taxon>
        <taxon>Saurischia</taxon>
        <taxon>Theropoda</taxon>
        <taxon>Coelurosauria</taxon>
        <taxon>Aves</taxon>
        <taxon>Neognathae</taxon>
        <taxon>Galloanserae</taxon>
        <taxon>Galliformes</taxon>
        <taxon>Phasianidae</taxon>
        <taxon>Phasianinae</taxon>
        <taxon>Gallus</taxon>
    </lineage>
</organism>
<evidence type="ECO:0000256" key="1">
    <source>
        <dbReference type="ARBA" id="ARBA00022553"/>
    </source>
</evidence>
<evidence type="ECO:0000313" key="10">
    <source>
        <dbReference type="Ensembl" id="ENSGALP00010007773.1"/>
    </source>
</evidence>
<protein>
    <submittedName>
        <fullName evidence="10">Polypyrimidine tract binding protein 3</fullName>
    </submittedName>
</protein>
<dbReference type="GO" id="GO:0005634">
    <property type="term" value="C:nucleus"/>
    <property type="evidence" value="ECO:0000318"/>
    <property type="project" value="GO_Central"/>
</dbReference>
<keyword evidence="1" id="KW-0597">Phosphoprotein</keyword>
<feature type="region of interest" description="Disordered" evidence="8">
    <location>
        <begin position="66"/>
        <end position="98"/>
    </location>
</feature>
<feature type="region of interest" description="Disordered" evidence="8">
    <location>
        <begin position="1"/>
        <end position="23"/>
    </location>
</feature>
<dbReference type="Proteomes" id="UP000000539">
    <property type="component" value="Chromosome Z"/>
</dbReference>
<dbReference type="FunFam" id="3.30.70.330:FF:000036">
    <property type="entry name" value="polypyrimidine tract-binding protein 1 isoform X2"/>
    <property type="match status" value="1"/>
</dbReference>